<keyword evidence="3 10" id="KW-0812">Transmembrane</keyword>
<dbReference type="AlphaFoldDB" id="A0A851DG25"/>
<dbReference type="PROSITE" id="PS00237">
    <property type="entry name" value="G_PROTEIN_RECEP_F1_1"/>
    <property type="match status" value="1"/>
</dbReference>
<dbReference type="OrthoDB" id="9902777at2759"/>
<feature type="transmembrane region" description="Helical" evidence="11">
    <location>
        <begin position="25"/>
        <end position="50"/>
    </location>
</feature>
<proteinExistence type="inferred from homology"/>
<keyword evidence="9 10" id="KW-0807">Transducer</keyword>
<evidence type="ECO:0000256" key="11">
    <source>
        <dbReference type="RuleBase" id="RU363047"/>
    </source>
</evidence>
<dbReference type="GO" id="GO:0004984">
    <property type="term" value="F:olfactory receptor activity"/>
    <property type="evidence" value="ECO:0007669"/>
    <property type="project" value="InterPro"/>
</dbReference>
<dbReference type="PRINTS" id="PR00237">
    <property type="entry name" value="GPCRRHODOPSN"/>
</dbReference>
<evidence type="ECO:0000256" key="3">
    <source>
        <dbReference type="ARBA" id="ARBA00022692"/>
    </source>
</evidence>
<feature type="non-terminal residue" evidence="13">
    <location>
        <position position="1"/>
    </location>
</feature>
<keyword evidence="8 10" id="KW-0675">Receptor</keyword>
<dbReference type="InterPro" id="IPR017452">
    <property type="entry name" value="GPCR_Rhodpsn_7TM"/>
</dbReference>
<evidence type="ECO:0000313" key="13">
    <source>
        <dbReference type="EMBL" id="NWI66357.1"/>
    </source>
</evidence>
<dbReference type="PANTHER" id="PTHR26454:SF18">
    <property type="entry name" value="OLFACTORY RECEPTOR 6C76"/>
    <property type="match status" value="1"/>
</dbReference>
<feature type="domain" description="G-protein coupled receptors family 1 profile" evidence="12">
    <location>
        <begin position="41"/>
        <end position="290"/>
    </location>
</feature>
<keyword evidence="7 11" id="KW-0472">Membrane</keyword>
<keyword evidence="4 11" id="KW-0552">Olfaction</keyword>
<dbReference type="SUPFAM" id="SSF81321">
    <property type="entry name" value="Family A G protein-coupled receptor-like"/>
    <property type="match status" value="1"/>
</dbReference>
<evidence type="ECO:0000256" key="9">
    <source>
        <dbReference type="ARBA" id="ARBA00023224"/>
    </source>
</evidence>
<feature type="non-terminal residue" evidence="13">
    <location>
        <position position="312"/>
    </location>
</feature>
<dbReference type="CDD" id="cd15912">
    <property type="entry name" value="7tmA_OR6C-like"/>
    <property type="match status" value="1"/>
</dbReference>
<gene>
    <name evidence="13" type="primary">Or6c75</name>
    <name evidence="13" type="ORF">TODMEX_R04105</name>
</gene>
<evidence type="ECO:0000256" key="7">
    <source>
        <dbReference type="ARBA" id="ARBA00023136"/>
    </source>
</evidence>
<reference evidence="13" key="1">
    <citation type="submission" date="2019-10" db="EMBL/GenBank/DDBJ databases">
        <title>Bird 10,000 Genomes (B10K) Project - Family phase.</title>
        <authorList>
            <person name="Zhang G."/>
        </authorList>
    </citation>
    <scope>NUCLEOTIDE SEQUENCE</scope>
    <source>
        <strain evidence="13">B10K-DU-002-69</strain>
        <tissue evidence="13">Muscle</tissue>
    </source>
</reference>
<dbReference type="EMBL" id="WEIS01046595">
    <property type="protein sequence ID" value="NWI66357.1"/>
    <property type="molecule type" value="Genomic_DNA"/>
</dbReference>
<feature type="transmembrane region" description="Helical" evidence="11">
    <location>
        <begin position="62"/>
        <end position="82"/>
    </location>
</feature>
<comment type="subcellular location">
    <subcellularLocation>
        <location evidence="1 11">Cell membrane</location>
        <topology evidence="1 11">Multi-pass membrane protein</topology>
    </subcellularLocation>
</comment>
<dbReference type="Pfam" id="PF13853">
    <property type="entry name" value="7tm_4"/>
    <property type="match status" value="1"/>
</dbReference>
<evidence type="ECO:0000259" key="12">
    <source>
        <dbReference type="PROSITE" id="PS50262"/>
    </source>
</evidence>
<keyword evidence="11" id="KW-0716">Sensory transduction</keyword>
<keyword evidence="6 10" id="KW-0297">G-protein coupled receptor</keyword>
<sequence>LQMENQTTVMEFILLGITDDDQLQYVLFAILLVTYILTLTGNILVFTITLINHHLQTPMYFFLRNFSVLEIAFTTTVIPKALVNLALRKKTISLIGCLTQNFLYFMLGATEFFLLAVMSFDRYVAICKPLHYVTIMNSQVCSLMVISAWTSGAVLILSQLVVYLQVPFCGSNIINHFFCDSTRMISLKCGNTKVLECTNFILAVFTLLSSLTVTAVSYIHIITAVVKTPSGASRQKAFSTFASHLTVVSITYSSCIFMYLTPTQTNKLDLTKVVSVMNTVVSPLLNPFIYSLRNTQFQEALRESIKWHKVIS</sequence>
<dbReference type="InterPro" id="IPR000276">
    <property type="entry name" value="GPCR_Rhodpsn"/>
</dbReference>
<dbReference type="GO" id="GO:0004930">
    <property type="term" value="F:G protein-coupled receptor activity"/>
    <property type="evidence" value="ECO:0007669"/>
    <property type="project" value="UniProtKB-KW"/>
</dbReference>
<dbReference type="InterPro" id="IPR047132">
    <property type="entry name" value="Olfact_rcpt_6C-like"/>
</dbReference>
<evidence type="ECO:0000256" key="2">
    <source>
        <dbReference type="ARBA" id="ARBA00022475"/>
    </source>
</evidence>
<keyword evidence="14" id="KW-1185">Reference proteome</keyword>
<dbReference type="GO" id="GO:0005886">
    <property type="term" value="C:plasma membrane"/>
    <property type="evidence" value="ECO:0007669"/>
    <property type="project" value="UniProtKB-SubCell"/>
</dbReference>
<comment type="caution">
    <text evidence="13">The sequence shown here is derived from an EMBL/GenBank/DDBJ whole genome shotgun (WGS) entry which is preliminary data.</text>
</comment>
<protein>
    <recommendedName>
        <fullName evidence="11">Olfactory receptor</fullName>
    </recommendedName>
</protein>
<evidence type="ECO:0000256" key="8">
    <source>
        <dbReference type="ARBA" id="ARBA00023170"/>
    </source>
</evidence>
<name>A0A851DG25_TODME</name>
<dbReference type="PANTHER" id="PTHR26454">
    <property type="entry name" value="OLFACTORY RECEPTOR"/>
    <property type="match status" value="1"/>
</dbReference>
<evidence type="ECO:0000256" key="5">
    <source>
        <dbReference type="ARBA" id="ARBA00022989"/>
    </source>
</evidence>
<evidence type="ECO:0000256" key="1">
    <source>
        <dbReference type="ARBA" id="ARBA00004651"/>
    </source>
</evidence>
<comment type="similarity">
    <text evidence="10">Belongs to the G-protein coupled receptor 1 family.</text>
</comment>
<keyword evidence="2 11" id="KW-1003">Cell membrane</keyword>
<evidence type="ECO:0000256" key="4">
    <source>
        <dbReference type="ARBA" id="ARBA00022725"/>
    </source>
</evidence>
<accession>A0A851DG25</accession>
<feature type="transmembrane region" description="Helical" evidence="11">
    <location>
        <begin position="273"/>
        <end position="292"/>
    </location>
</feature>
<evidence type="ECO:0000256" key="10">
    <source>
        <dbReference type="RuleBase" id="RU000688"/>
    </source>
</evidence>
<feature type="transmembrane region" description="Helical" evidence="11">
    <location>
        <begin position="238"/>
        <end position="261"/>
    </location>
</feature>
<dbReference type="PRINTS" id="PR00245">
    <property type="entry name" value="OLFACTORYR"/>
</dbReference>
<dbReference type="Gene3D" id="1.20.1070.10">
    <property type="entry name" value="Rhodopsin 7-helix transmembrane proteins"/>
    <property type="match status" value="1"/>
</dbReference>
<keyword evidence="5 11" id="KW-1133">Transmembrane helix</keyword>
<dbReference type="Proteomes" id="UP000660247">
    <property type="component" value="Unassembled WGS sequence"/>
</dbReference>
<evidence type="ECO:0000313" key="14">
    <source>
        <dbReference type="Proteomes" id="UP000660247"/>
    </source>
</evidence>
<dbReference type="FunFam" id="1.20.1070.10:FF:000013">
    <property type="entry name" value="Olfactory receptor"/>
    <property type="match status" value="1"/>
</dbReference>
<feature type="transmembrane region" description="Helical" evidence="11">
    <location>
        <begin position="102"/>
        <end position="120"/>
    </location>
</feature>
<feature type="transmembrane region" description="Helical" evidence="11">
    <location>
        <begin position="140"/>
        <end position="162"/>
    </location>
</feature>
<organism evidence="13 14">
    <name type="scientific">Todus mexicanus</name>
    <name type="common">Puerto Rican tody</name>
    <dbReference type="NCBI Taxonomy" id="135184"/>
    <lineage>
        <taxon>Eukaryota</taxon>
        <taxon>Metazoa</taxon>
        <taxon>Chordata</taxon>
        <taxon>Craniata</taxon>
        <taxon>Vertebrata</taxon>
        <taxon>Euteleostomi</taxon>
        <taxon>Archelosauria</taxon>
        <taxon>Archosauria</taxon>
        <taxon>Dinosauria</taxon>
        <taxon>Saurischia</taxon>
        <taxon>Theropoda</taxon>
        <taxon>Coelurosauria</taxon>
        <taxon>Aves</taxon>
        <taxon>Neognathae</taxon>
        <taxon>Neoaves</taxon>
        <taxon>Telluraves</taxon>
        <taxon>Coraciimorphae</taxon>
        <taxon>Coraciiformes</taxon>
        <taxon>Todidae</taxon>
        <taxon>Todus</taxon>
    </lineage>
</organism>
<dbReference type="InterPro" id="IPR000725">
    <property type="entry name" value="Olfact_rcpt"/>
</dbReference>
<feature type="transmembrane region" description="Helical" evidence="11">
    <location>
        <begin position="200"/>
        <end position="226"/>
    </location>
</feature>
<evidence type="ECO:0000256" key="6">
    <source>
        <dbReference type="ARBA" id="ARBA00023040"/>
    </source>
</evidence>
<dbReference type="PROSITE" id="PS50262">
    <property type="entry name" value="G_PROTEIN_RECEP_F1_2"/>
    <property type="match status" value="1"/>
</dbReference>